<sequence>MRKIEDFEEMGMDTDDPAFKRYYKAGLLEEADGKFLNHKVKSYWSPYLDDSVDTSIHAAFHSIAGYEEPKVVPQKVMWDIVMPFLNDMSMQPAYSDKNLYDILFQAERSPETYVKRIDYKYYDGKNKPLTGDEAEKIISGLEEAIVKPSNRDNGSGIQKIKIVDEIIQVNGEAIEFNDLEHQLGSNFIVQEVIQQHSVMSEPHPESVNTLRMVTLRWNNEIHYCLAFARFGTNGAVQDNAGTGGVCVGITDEGDFVTQAVDEHANVMEKHPTTDFDFKQTLSRIPNFDTYIEFVKRLHERVLHHHFVSWDIAVGENGEPIFLEANFRGATWLYQLASQKPVLGELTTEIFEEINRLKQAEEIDLLKVSPSAAASKKKIKGLRKRVQRLKKEAVQESLEKEALVGENQRLGKRVKRQRRKMKRVRREADEQLKWKENLVSSSYWKVTAPIRKVLLNNRGKEE</sequence>
<dbReference type="Proteomes" id="UP000321816">
    <property type="component" value="Chromosome"/>
</dbReference>
<gene>
    <name evidence="3" type="ORF">FTX54_014825</name>
</gene>
<evidence type="ECO:0000313" key="3">
    <source>
        <dbReference type="EMBL" id="WWD79654.1"/>
    </source>
</evidence>
<evidence type="ECO:0000313" key="4">
    <source>
        <dbReference type="Proteomes" id="UP000321816"/>
    </source>
</evidence>
<name>A0A5C7F7H2_9BACI</name>
<organism evidence="3 4">
    <name type="scientific">Alkalicoccus halolimnae</name>
    <dbReference type="NCBI Taxonomy" id="1667239"/>
    <lineage>
        <taxon>Bacteria</taxon>
        <taxon>Bacillati</taxon>
        <taxon>Bacillota</taxon>
        <taxon>Bacilli</taxon>
        <taxon>Bacillales</taxon>
        <taxon>Bacillaceae</taxon>
        <taxon>Alkalicoccus</taxon>
    </lineage>
</organism>
<dbReference type="AlphaFoldDB" id="A0A5C7F7H2"/>
<dbReference type="OrthoDB" id="8736147at2"/>
<accession>A0A5C7F7H2</accession>
<protein>
    <submittedName>
        <fullName evidence="3">Sugar-transfer associated ATP-grasp domain-containing protein</fullName>
    </submittedName>
</protein>
<dbReference type="SUPFAM" id="SSF56059">
    <property type="entry name" value="Glutathione synthetase ATP-binding domain-like"/>
    <property type="match status" value="1"/>
</dbReference>
<dbReference type="KEGG" id="ahal:FTX54_014825"/>
<keyword evidence="1" id="KW-0175">Coiled coil</keyword>
<feature type="coiled-coil region" evidence="1">
    <location>
        <begin position="371"/>
        <end position="426"/>
    </location>
</feature>
<keyword evidence="4" id="KW-1185">Reference proteome</keyword>
<dbReference type="Pfam" id="PF14397">
    <property type="entry name" value="ATPgrasp_ST"/>
    <property type="match status" value="1"/>
</dbReference>
<proteinExistence type="predicted"/>
<evidence type="ECO:0000259" key="2">
    <source>
        <dbReference type="Pfam" id="PF14397"/>
    </source>
</evidence>
<dbReference type="EMBL" id="CP144914">
    <property type="protein sequence ID" value="WWD79654.1"/>
    <property type="molecule type" value="Genomic_DNA"/>
</dbReference>
<evidence type="ECO:0000256" key="1">
    <source>
        <dbReference type="SAM" id="Coils"/>
    </source>
</evidence>
<dbReference type="RefSeq" id="WP_147803685.1">
    <property type="nucleotide sequence ID" value="NZ_CP144914.1"/>
</dbReference>
<reference evidence="3 4" key="1">
    <citation type="submission" date="2024-01" db="EMBL/GenBank/DDBJ databases">
        <title>Complete Genome Sequence of Alkalicoccus halolimnae BZ-SZ-XJ29T, a Moderately Halophilic Bacterium Isolated from a Salt Lake.</title>
        <authorList>
            <person name="Zhao B."/>
        </authorList>
    </citation>
    <scope>NUCLEOTIDE SEQUENCE [LARGE SCALE GENOMIC DNA]</scope>
    <source>
        <strain evidence="3 4">BZ-SZ-XJ29</strain>
    </source>
</reference>
<dbReference type="InterPro" id="IPR039523">
    <property type="entry name" value="RimK-rel_E_lig_ATP-grasp"/>
</dbReference>
<feature type="domain" description="Alpha-L-glutamate ligase-related protein ATP-grasp" evidence="2">
    <location>
        <begin position="84"/>
        <end position="345"/>
    </location>
</feature>